<reference evidence="2" key="1">
    <citation type="journal article" date="2014" name="Front. Microbiol.">
        <title>High frequency of phylogenetically diverse reductive dehalogenase-homologous genes in deep subseafloor sedimentary metagenomes.</title>
        <authorList>
            <person name="Kawai M."/>
            <person name="Futagami T."/>
            <person name="Toyoda A."/>
            <person name="Takaki Y."/>
            <person name="Nishi S."/>
            <person name="Hori S."/>
            <person name="Arai W."/>
            <person name="Tsubouchi T."/>
            <person name="Morono Y."/>
            <person name="Uchiyama I."/>
            <person name="Ito T."/>
            <person name="Fujiyama A."/>
            <person name="Inagaki F."/>
            <person name="Takami H."/>
        </authorList>
    </citation>
    <scope>NUCLEOTIDE SEQUENCE</scope>
    <source>
        <strain evidence="2">Expedition CK06-06</strain>
    </source>
</reference>
<dbReference type="InterPro" id="IPR007560">
    <property type="entry name" value="Restrct_endonuc_IV_Mrr"/>
</dbReference>
<protein>
    <recommendedName>
        <fullName evidence="1">Restriction endonuclease type IV Mrr domain-containing protein</fullName>
    </recommendedName>
</protein>
<dbReference type="GO" id="GO:0009307">
    <property type="term" value="P:DNA restriction-modification system"/>
    <property type="evidence" value="ECO:0007669"/>
    <property type="project" value="InterPro"/>
</dbReference>
<feature type="non-terminal residue" evidence="2">
    <location>
        <position position="1"/>
    </location>
</feature>
<sequence>EQLLTFGPWQALERAVARLLIHSDYDDVRLVGKTGDAGADILAKRFNRHHLIQVKYR</sequence>
<dbReference type="Pfam" id="PF04471">
    <property type="entry name" value="Mrr_cat"/>
    <property type="match status" value="1"/>
</dbReference>
<accession>X1UFH2</accession>
<name>X1UFH2_9ZZZZ</name>
<comment type="caution">
    <text evidence="2">The sequence shown here is derived from an EMBL/GenBank/DDBJ whole genome shotgun (WGS) entry which is preliminary data.</text>
</comment>
<dbReference type="GO" id="GO:0004519">
    <property type="term" value="F:endonuclease activity"/>
    <property type="evidence" value="ECO:0007669"/>
    <property type="project" value="InterPro"/>
</dbReference>
<feature type="non-terminal residue" evidence="2">
    <location>
        <position position="57"/>
    </location>
</feature>
<dbReference type="InterPro" id="IPR011335">
    <property type="entry name" value="Restrct_endonuc-II-like"/>
</dbReference>
<feature type="domain" description="Restriction endonuclease type IV Mrr" evidence="1">
    <location>
        <begin position="9"/>
        <end position="55"/>
    </location>
</feature>
<evidence type="ECO:0000259" key="1">
    <source>
        <dbReference type="Pfam" id="PF04471"/>
    </source>
</evidence>
<gene>
    <name evidence="2" type="ORF">S12H4_63045</name>
</gene>
<dbReference type="GO" id="GO:0003677">
    <property type="term" value="F:DNA binding"/>
    <property type="evidence" value="ECO:0007669"/>
    <property type="project" value="InterPro"/>
</dbReference>
<organism evidence="2">
    <name type="scientific">marine sediment metagenome</name>
    <dbReference type="NCBI Taxonomy" id="412755"/>
    <lineage>
        <taxon>unclassified sequences</taxon>
        <taxon>metagenomes</taxon>
        <taxon>ecological metagenomes</taxon>
    </lineage>
</organism>
<dbReference type="AlphaFoldDB" id="X1UFH2"/>
<dbReference type="SUPFAM" id="SSF52980">
    <property type="entry name" value="Restriction endonuclease-like"/>
    <property type="match status" value="1"/>
</dbReference>
<evidence type="ECO:0000313" key="2">
    <source>
        <dbReference type="EMBL" id="GAJ16289.1"/>
    </source>
</evidence>
<proteinExistence type="predicted"/>
<dbReference type="EMBL" id="BARW01042630">
    <property type="protein sequence ID" value="GAJ16289.1"/>
    <property type="molecule type" value="Genomic_DNA"/>
</dbReference>